<comment type="caution">
    <text evidence="3">The sequence shown here is derived from an EMBL/GenBank/DDBJ whole genome shotgun (WGS) entry which is preliminary data.</text>
</comment>
<feature type="transmembrane region" description="Helical" evidence="1">
    <location>
        <begin position="7"/>
        <end position="23"/>
    </location>
</feature>
<feature type="domain" description="DUF1468" evidence="2">
    <location>
        <begin position="11"/>
        <end position="147"/>
    </location>
</feature>
<keyword evidence="1" id="KW-0812">Transmembrane</keyword>
<gene>
    <name evidence="3" type="ORF">V3330_02290</name>
</gene>
<evidence type="ECO:0000256" key="1">
    <source>
        <dbReference type="SAM" id="Phobius"/>
    </source>
</evidence>
<sequence length="157" mass="16468">MRLLRPGTGLSIGFALLSAWFLWQSFGLSPVASSVPRVVLILTLVLLAVEALKSGIHVSGRADAALPDGGDASGPVPSNENAGPVGRCLAWIVLLPVALGVLGLLIGSTVYCLLFLRWRSHEPWAFSLATSCGLGLLLYLLYAVVFRAAPYAGLLGL</sequence>
<feature type="transmembrane region" description="Helical" evidence="1">
    <location>
        <begin position="88"/>
        <end position="118"/>
    </location>
</feature>
<dbReference type="EMBL" id="JAZHOG010000001">
    <property type="protein sequence ID" value="MEJ8566443.1"/>
    <property type="molecule type" value="Genomic_DNA"/>
</dbReference>
<feature type="transmembrane region" description="Helical" evidence="1">
    <location>
        <begin position="124"/>
        <end position="145"/>
    </location>
</feature>
<proteinExistence type="predicted"/>
<protein>
    <submittedName>
        <fullName evidence="3">Tripartite tricarboxylate transporter TctB family protein</fullName>
    </submittedName>
</protein>
<dbReference type="Pfam" id="PF07331">
    <property type="entry name" value="TctB"/>
    <property type="match status" value="1"/>
</dbReference>
<evidence type="ECO:0000313" key="3">
    <source>
        <dbReference type="EMBL" id="MEJ8566443.1"/>
    </source>
</evidence>
<accession>A0AAW9RCE8</accession>
<keyword evidence="1" id="KW-0472">Membrane</keyword>
<name>A0AAW9RCE8_9GAMM</name>
<evidence type="ECO:0000259" key="2">
    <source>
        <dbReference type="Pfam" id="PF07331"/>
    </source>
</evidence>
<keyword evidence="4" id="KW-1185">Reference proteome</keyword>
<dbReference type="InterPro" id="IPR009936">
    <property type="entry name" value="DUF1468"/>
</dbReference>
<keyword evidence="1" id="KW-1133">Transmembrane helix</keyword>
<evidence type="ECO:0000313" key="4">
    <source>
        <dbReference type="Proteomes" id="UP001359886"/>
    </source>
</evidence>
<dbReference type="Proteomes" id="UP001359886">
    <property type="component" value="Unassembled WGS sequence"/>
</dbReference>
<reference evidence="3 4" key="1">
    <citation type="submission" date="2024-02" db="EMBL/GenBank/DDBJ databases">
        <title>A novel Wenzhouxiangellaceae bacterium, isolated from coastal sediments.</title>
        <authorList>
            <person name="Du Z.-J."/>
            <person name="Ye Y.-Q."/>
            <person name="Zhang X.-Y."/>
        </authorList>
    </citation>
    <scope>NUCLEOTIDE SEQUENCE [LARGE SCALE GENOMIC DNA]</scope>
    <source>
        <strain evidence="3 4">CH-27</strain>
    </source>
</reference>
<dbReference type="AlphaFoldDB" id="A0AAW9RCE8"/>
<organism evidence="3 4">
    <name type="scientific">Elongatibacter sediminis</name>
    <dbReference type="NCBI Taxonomy" id="3119006"/>
    <lineage>
        <taxon>Bacteria</taxon>
        <taxon>Pseudomonadati</taxon>
        <taxon>Pseudomonadota</taxon>
        <taxon>Gammaproteobacteria</taxon>
        <taxon>Chromatiales</taxon>
        <taxon>Wenzhouxiangellaceae</taxon>
        <taxon>Elongatibacter</taxon>
    </lineage>
</organism>
<dbReference type="RefSeq" id="WP_354693762.1">
    <property type="nucleotide sequence ID" value="NZ_JAZHOG010000001.1"/>
</dbReference>